<keyword evidence="7" id="KW-1185">Reference proteome</keyword>
<evidence type="ECO:0008006" key="8">
    <source>
        <dbReference type="Google" id="ProtNLM"/>
    </source>
</evidence>
<gene>
    <name evidence="6" type="ORF">QJS10_CPB17g01253</name>
</gene>
<dbReference type="Pfam" id="PF14680">
    <property type="entry name" value="FANCI_HD2"/>
    <property type="match status" value="1"/>
</dbReference>
<dbReference type="InterPro" id="IPR006502">
    <property type="entry name" value="PDDEXK-like"/>
</dbReference>
<evidence type="ECO:0000313" key="7">
    <source>
        <dbReference type="Proteomes" id="UP001180020"/>
    </source>
</evidence>
<dbReference type="EMBL" id="JAUJYO010000017">
    <property type="protein sequence ID" value="KAK1292553.1"/>
    <property type="molecule type" value="Genomic_DNA"/>
</dbReference>
<dbReference type="PANTHER" id="PTHR21818">
    <property type="entry name" value="BC025462 PROTEIN"/>
    <property type="match status" value="1"/>
</dbReference>
<dbReference type="Pfam" id="PF14678">
    <property type="entry name" value="FANCI_S4"/>
    <property type="match status" value="1"/>
</dbReference>
<evidence type="ECO:0000256" key="1">
    <source>
        <dbReference type="SAM" id="MobiDB-lite"/>
    </source>
</evidence>
<organism evidence="6 7">
    <name type="scientific">Acorus calamus</name>
    <name type="common">Sweet flag</name>
    <dbReference type="NCBI Taxonomy" id="4465"/>
    <lineage>
        <taxon>Eukaryota</taxon>
        <taxon>Viridiplantae</taxon>
        <taxon>Streptophyta</taxon>
        <taxon>Embryophyta</taxon>
        <taxon>Tracheophyta</taxon>
        <taxon>Spermatophyta</taxon>
        <taxon>Magnoliopsida</taxon>
        <taxon>Liliopsida</taxon>
        <taxon>Acoraceae</taxon>
        <taxon>Acorus</taxon>
    </lineage>
</organism>
<dbReference type="PANTHER" id="PTHR21818:SF0">
    <property type="entry name" value="FANCONI ANEMIA GROUP I PROTEIN"/>
    <property type="match status" value="1"/>
</dbReference>
<feature type="domain" description="FANCI helical" evidence="5">
    <location>
        <begin position="500"/>
        <end position="603"/>
    </location>
</feature>
<feature type="domain" description="FANCI solenoid 4" evidence="3">
    <location>
        <begin position="974"/>
        <end position="1214"/>
    </location>
</feature>
<dbReference type="Proteomes" id="UP001180020">
    <property type="component" value="Unassembled WGS sequence"/>
</dbReference>
<evidence type="ECO:0000259" key="2">
    <source>
        <dbReference type="Pfam" id="PF14676"/>
    </source>
</evidence>
<feature type="domain" description="FANCI helical" evidence="4">
    <location>
        <begin position="232"/>
        <end position="312"/>
    </location>
</feature>
<feature type="region of interest" description="Disordered" evidence="1">
    <location>
        <begin position="1214"/>
        <end position="1295"/>
    </location>
</feature>
<dbReference type="Pfam" id="PF14679">
    <property type="entry name" value="FANCI_HD1"/>
    <property type="match status" value="1"/>
</dbReference>
<dbReference type="InterPro" id="IPR029314">
    <property type="entry name" value="FANCI_S4"/>
</dbReference>
<dbReference type="Pfam" id="PF04720">
    <property type="entry name" value="PDDEXK_6"/>
    <property type="match status" value="1"/>
</dbReference>
<dbReference type="InterPro" id="IPR029312">
    <property type="entry name" value="FANCI_HD2"/>
</dbReference>
<feature type="compositionally biased region" description="Polar residues" evidence="1">
    <location>
        <begin position="1228"/>
        <end position="1240"/>
    </location>
</feature>
<evidence type="ECO:0000313" key="6">
    <source>
        <dbReference type="EMBL" id="KAK1292553.1"/>
    </source>
</evidence>
<dbReference type="GO" id="GO:0006281">
    <property type="term" value="P:DNA repair"/>
    <property type="evidence" value="ECO:0007669"/>
    <property type="project" value="InterPro"/>
</dbReference>
<name>A0AAV9CX53_ACOCL</name>
<evidence type="ECO:0000259" key="3">
    <source>
        <dbReference type="Pfam" id="PF14678"/>
    </source>
</evidence>
<reference evidence="6" key="2">
    <citation type="submission" date="2023-06" db="EMBL/GenBank/DDBJ databases">
        <authorList>
            <person name="Ma L."/>
            <person name="Liu K.-W."/>
            <person name="Li Z."/>
            <person name="Hsiao Y.-Y."/>
            <person name="Qi Y."/>
            <person name="Fu T."/>
            <person name="Tang G."/>
            <person name="Zhang D."/>
            <person name="Sun W.-H."/>
            <person name="Liu D.-K."/>
            <person name="Li Y."/>
            <person name="Chen G.-Z."/>
            <person name="Liu X.-D."/>
            <person name="Liao X.-Y."/>
            <person name="Jiang Y.-T."/>
            <person name="Yu X."/>
            <person name="Hao Y."/>
            <person name="Huang J."/>
            <person name="Zhao X.-W."/>
            <person name="Ke S."/>
            <person name="Chen Y.-Y."/>
            <person name="Wu W.-L."/>
            <person name="Hsu J.-L."/>
            <person name="Lin Y.-F."/>
            <person name="Huang M.-D."/>
            <person name="Li C.-Y."/>
            <person name="Huang L."/>
            <person name="Wang Z.-W."/>
            <person name="Zhao X."/>
            <person name="Zhong W.-Y."/>
            <person name="Peng D.-H."/>
            <person name="Ahmad S."/>
            <person name="Lan S."/>
            <person name="Zhang J.-S."/>
            <person name="Tsai W.-C."/>
            <person name="Van De Peer Y."/>
            <person name="Liu Z.-J."/>
        </authorList>
    </citation>
    <scope>NUCLEOTIDE SEQUENCE</scope>
    <source>
        <strain evidence="6">CP</strain>
        <tissue evidence="6">Leaves</tissue>
    </source>
</reference>
<feature type="compositionally biased region" description="Basic and acidic residues" evidence="1">
    <location>
        <begin position="1214"/>
        <end position="1227"/>
    </location>
</feature>
<dbReference type="InterPro" id="IPR029310">
    <property type="entry name" value="FANCI_HD1"/>
</dbReference>
<dbReference type="Pfam" id="PF14676">
    <property type="entry name" value="FANCI_S2"/>
    <property type="match status" value="1"/>
</dbReference>
<accession>A0AAV9CX53</accession>
<protein>
    <recommendedName>
        <fullName evidence="8">Fanconi anemia group I protein</fullName>
    </recommendedName>
</protein>
<proteinExistence type="predicted"/>
<feature type="domain" description="FANCI solenoid 2" evidence="2">
    <location>
        <begin position="326"/>
        <end position="481"/>
    </location>
</feature>
<sequence>MVVICSGSASRRRWRRWSLSSLSGESRVHRRDRRIGWGGGDSRRYVVDLDFAGEFKIARPTAEYERVTQGNNFFIEITRLCKGLAVVLVAGYALLQIFPSASAHLALIPAREFKFGGGEVLKRKGKDHANADARGSVGNLVNKESGSLQPLDLLPRLLDLSTADIANHTIDRILSLHWSKAVLVKFVSLLRDFPVSVRSRADEFLERVFRGLGEVEGTVLLHVNFAVKQDPSLGREVLGIVRLEPRTLNHFAVAVLLSVARVRRFNEGAIGVLKSTVVGSYRDYKNARNCKWLPDSLKGECLQCAKRVEKALMKAVNESNCGREHVIPSIVQLGFVLLESAGGDDIEKFDVSEGLMGTEELGIHILKILFDVHDMARNEIIQQCRFRILSLKPQQSIPIMRLLECLVRNYTYPMLEYVARLKELLDYFTVMHDKTAMALVTSLLPLTKFSRDLQDYTILVMRKAMFRKEDAVHLAATNAIIELILLESKSNKTAHISMRESSSQASSSQQTDIPSMGERNLFHELSGLLRRCLSQQAKAKEVLYHGLLKLVVLDPFAAGLVFDLLWSHFLHFYKEDASSPLTLRGCVRSESGRISIEEPLDSLSQDGDGEGDSAGYLAWILSGILEVLINVITTELEKASDLEKNGLEKELLEFVDLHDFVEKESCINKVRSSSKKGSLRNTVQDILDKSNSISKVCSRADQKISLSRRPFLAASCIRELLMISLKLSNIDFPGTQKSSQNQSQTSSCKASTHSSKMMHFVLKSCLQLLKSFPSMGNTNLLKTLFYGDIKLFGQPLIKLVLALKSGSKSKKEQQKKGTKGRRGVENKGEELHLALSCLNELIKIVSCGPHFAEFIEDLISTASSEWVKSGEGTEVSDDELGVVLDDDCTRNMHFLIIKILQPFLSELLPFSCEAEVLSDIILTIGNKLPCNLRNFHGAWVLRICRSTTVENPRATQSVVSLAIYLTSPPNDLVIAQEIALELLKVIGSDDNEPVKSSEIYPIINNSTASGIASMLLQLIESIIVDLEWALLKLKSLSTTNHIINDLEKSDEIREEPPVLILEESIYARSEALVTMLSSFAEMSLKDPQAEQLLKLTTRFYKLLARMTKLCIAPKGSKQLYPGQKFQRLAEVTCKRLTAPLYNFVAVMQNNQQANAQGRGVVGKIKRENKCIPELVFQIEDYERYLIQLSKLTKVNLLRHAKRSTARDFKILEPKKVTVPENMPEREPSQANSTASQNESSGESDVEEDKRPGEGVLSDSSEGGIAALDSEPDEGEVIKTKRAKTAQIIEDSDEEV</sequence>
<dbReference type="InterPro" id="IPR029315">
    <property type="entry name" value="FANCI_S2"/>
</dbReference>
<reference evidence="6" key="1">
    <citation type="journal article" date="2023" name="Nat. Commun.">
        <title>Diploid and tetraploid genomes of Acorus and the evolution of monocots.</title>
        <authorList>
            <person name="Ma L."/>
            <person name="Liu K.W."/>
            <person name="Li Z."/>
            <person name="Hsiao Y.Y."/>
            <person name="Qi Y."/>
            <person name="Fu T."/>
            <person name="Tang G.D."/>
            <person name="Zhang D."/>
            <person name="Sun W.H."/>
            <person name="Liu D.K."/>
            <person name="Li Y."/>
            <person name="Chen G.Z."/>
            <person name="Liu X.D."/>
            <person name="Liao X.Y."/>
            <person name="Jiang Y.T."/>
            <person name="Yu X."/>
            <person name="Hao Y."/>
            <person name="Huang J."/>
            <person name="Zhao X.W."/>
            <person name="Ke S."/>
            <person name="Chen Y.Y."/>
            <person name="Wu W.L."/>
            <person name="Hsu J.L."/>
            <person name="Lin Y.F."/>
            <person name="Huang M.D."/>
            <person name="Li C.Y."/>
            <person name="Huang L."/>
            <person name="Wang Z.W."/>
            <person name="Zhao X."/>
            <person name="Zhong W.Y."/>
            <person name="Peng D.H."/>
            <person name="Ahmad S."/>
            <person name="Lan S."/>
            <person name="Zhang J.S."/>
            <person name="Tsai W.C."/>
            <person name="Van de Peer Y."/>
            <person name="Liu Z.J."/>
        </authorList>
    </citation>
    <scope>NUCLEOTIDE SEQUENCE</scope>
    <source>
        <strain evidence="6">CP</strain>
    </source>
</reference>
<evidence type="ECO:0000259" key="4">
    <source>
        <dbReference type="Pfam" id="PF14679"/>
    </source>
</evidence>
<evidence type="ECO:0000259" key="5">
    <source>
        <dbReference type="Pfam" id="PF14680"/>
    </source>
</evidence>
<dbReference type="GO" id="GO:0070182">
    <property type="term" value="F:DNA polymerase binding"/>
    <property type="evidence" value="ECO:0007669"/>
    <property type="project" value="TreeGrafter"/>
</dbReference>
<comment type="caution">
    <text evidence="6">The sequence shown here is derived from an EMBL/GenBank/DDBJ whole genome shotgun (WGS) entry which is preliminary data.</text>
</comment>
<dbReference type="InterPro" id="IPR026171">
    <property type="entry name" value="FANCI"/>
</dbReference>